<dbReference type="InterPro" id="IPR036671">
    <property type="entry name" value="DPH_MB_sf"/>
</dbReference>
<evidence type="ECO:0000256" key="4">
    <source>
        <dbReference type="ARBA" id="ARBA00022723"/>
    </source>
</evidence>
<dbReference type="Pfam" id="PF00226">
    <property type="entry name" value="DnaJ"/>
    <property type="match status" value="1"/>
</dbReference>
<comment type="function">
    <text evidence="1">Required for the first step of diphthamide biosynthesis, the transfer of 3-amino-3-carboxypropyl from S-adenosyl-L-methionine to a histidine residue. Diphthamide is a post-translational modification of histidine which occurs in elongation factor 2.</text>
</comment>
<dbReference type="PROSITE" id="PS51074">
    <property type="entry name" value="DPH_MB"/>
    <property type="match status" value="1"/>
</dbReference>
<organism evidence="10 11">
    <name type="scientific">Naganishia liquefaciens</name>
    <dbReference type="NCBI Taxonomy" id="104408"/>
    <lineage>
        <taxon>Eukaryota</taxon>
        <taxon>Fungi</taxon>
        <taxon>Dikarya</taxon>
        <taxon>Basidiomycota</taxon>
        <taxon>Agaricomycotina</taxon>
        <taxon>Tremellomycetes</taxon>
        <taxon>Filobasidiales</taxon>
        <taxon>Filobasidiaceae</taxon>
        <taxon>Naganishia</taxon>
    </lineage>
</organism>
<gene>
    <name evidence="10" type="ORF">NliqN6_5185</name>
</gene>
<dbReference type="PANTHER" id="PTHR44360">
    <property type="entry name" value="DNAJ HOMOLOG SUBFAMILY B MEMBER 9"/>
    <property type="match status" value="1"/>
</dbReference>
<dbReference type="GO" id="GO:0051087">
    <property type="term" value="F:protein-folding chaperone binding"/>
    <property type="evidence" value="ECO:0007669"/>
    <property type="project" value="TreeGrafter"/>
</dbReference>
<dbReference type="Gene3D" id="1.10.287.110">
    <property type="entry name" value="DnaJ domain"/>
    <property type="match status" value="1"/>
</dbReference>
<feature type="region of interest" description="Disordered" evidence="7">
    <location>
        <begin position="1"/>
        <end position="25"/>
    </location>
</feature>
<dbReference type="InterPro" id="IPR051948">
    <property type="entry name" value="Hsp70_co-chaperone_J-domain"/>
</dbReference>
<dbReference type="PRINTS" id="PR00625">
    <property type="entry name" value="JDOMAIN"/>
</dbReference>
<dbReference type="Gene3D" id="3.10.660.10">
    <property type="entry name" value="DPH Zinc finger"/>
    <property type="match status" value="1"/>
</dbReference>
<dbReference type="GO" id="GO:0051787">
    <property type="term" value="F:misfolded protein binding"/>
    <property type="evidence" value="ECO:0007669"/>
    <property type="project" value="TreeGrafter"/>
</dbReference>
<evidence type="ECO:0000256" key="7">
    <source>
        <dbReference type="SAM" id="MobiDB-lite"/>
    </source>
</evidence>
<evidence type="ECO:0000256" key="5">
    <source>
        <dbReference type="ARBA" id="ARBA00023004"/>
    </source>
</evidence>
<comment type="similarity">
    <text evidence="2">Belongs to the DPH4 family.</text>
</comment>
<evidence type="ECO:0000259" key="9">
    <source>
        <dbReference type="PROSITE" id="PS51074"/>
    </source>
</evidence>
<dbReference type="InterPro" id="IPR001623">
    <property type="entry name" value="DnaJ_domain"/>
</dbReference>
<accession>A0A8H3TXA0</accession>
<feature type="compositionally biased region" description="Polar residues" evidence="7">
    <location>
        <begin position="1"/>
        <end position="15"/>
    </location>
</feature>
<dbReference type="PANTHER" id="PTHR44360:SF1">
    <property type="entry name" value="DNAJ HOMOLOG SUBFAMILY B MEMBER 9"/>
    <property type="match status" value="1"/>
</dbReference>
<feature type="domain" description="DPH-type MB" evidence="9">
    <location>
        <begin position="99"/>
        <end position="159"/>
    </location>
</feature>
<feature type="domain" description="J" evidence="8">
    <location>
        <begin position="16"/>
        <end position="81"/>
    </location>
</feature>
<dbReference type="AlphaFoldDB" id="A0A8H3TXA0"/>
<dbReference type="GO" id="GO:0036503">
    <property type="term" value="P:ERAD pathway"/>
    <property type="evidence" value="ECO:0007669"/>
    <property type="project" value="TreeGrafter"/>
</dbReference>
<evidence type="ECO:0000256" key="6">
    <source>
        <dbReference type="ARBA" id="ARBA00023186"/>
    </source>
</evidence>
<feature type="compositionally biased region" description="Basic and acidic residues" evidence="7">
    <location>
        <begin position="85"/>
        <end position="96"/>
    </location>
</feature>
<feature type="region of interest" description="Disordered" evidence="7">
    <location>
        <begin position="70"/>
        <end position="99"/>
    </location>
</feature>
<dbReference type="InterPro" id="IPR036869">
    <property type="entry name" value="J_dom_sf"/>
</dbReference>
<dbReference type="GO" id="GO:0005783">
    <property type="term" value="C:endoplasmic reticulum"/>
    <property type="evidence" value="ECO:0007669"/>
    <property type="project" value="TreeGrafter"/>
</dbReference>
<evidence type="ECO:0000256" key="2">
    <source>
        <dbReference type="ARBA" id="ARBA00006169"/>
    </source>
</evidence>
<reference evidence="10" key="1">
    <citation type="submission" date="2020-07" db="EMBL/GenBank/DDBJ databases">
        <title>Draft Genome Sequence of a Deep-Sea Yeast, Naganishia (Cryptococcus) liquefaciens strain N6.</title>
        <authorList>
            <person name="Han Y.W."/>
            <person name="Kajitani R."/>
            <person name="Morimoto H."/>
            <person name="Parhat M."/>
            <person name="Tsubouchi H."/>
            <person name="Bakenova O."/>
            <person name="Ogata M."/>
            <person name="Argunhan B."/>
            <person name="Aoki R."/>
            <person name="Kajiwara S."/>
            <person name="Itoh T."/>
            <person name="Iwasaki H."/>
        </authorList>
    </citation>
    <scope>NUCLEOTIDE SEQUENCE</scope>
    <source>
        <strain evidence="10">N6</strain>
    </source>
</reference>
<name>A0A8H3TXA0_9TREE</name>
<dbReference type="InterPro" id="IPR007872">
    <property type="entry name" value="DPH_MB_dom"/>
</dbReference>
<comment type="caution">
    <text evidence="10">The sequence shown here is derived from an EMBL/GenBank/DDBJ whole genome shotgun (WGS) entry which is preliminary data.</text>
</comment>
<keyword evidence="6" id="KW-0143">Chaperone</keyword>
<dbReference type="SMART" id="SM00271">
    <property type="entry name" value="DnaJ"/>
    <property type="match status" value="1"/>
</dbReference>
<dbReference type="Pfam" id="PF05207">
    <property type="entry name" value="Zn_ribbon_CSL"/>
    <property type="match status" value="1"/>
</dbReference>
<keyword evidence="5" id="KW-0408">Iron</keyword>
<dbReference type="EMBL" id="BLZA01000032">
    <property type="protein sequence ID" value="GHJ88783.1"/>
    <property type="molecule type" value="Genomic_DNA"/>
</dbReference>
<dbReference type="GO" id="GO:0017183">
    <property type="term" value="P:protein histidyl modification to diphthamide"/>
    <property type="evidence" value="ECO:0007669"/>
    <property type="project" value="UniProtKB-UniPathway"/>
</dbReference>
<dbReference type="OrthoDB" id="445556at2759"/>
<dbReference type="PROSITE" id="PS50076">
    <property type="entry name" value="DNAJ_2"/>
    <property type="match status" value="1"/>
</dbReference>
<evidence type="ECO:0000313" key="10">
    <source>
        <dbReference type="EMBL" id="GHJ88783.1"/>
    </source>
</evidence>
<dbReference type="SUPFAM" id="SSF46565">
    <property type="entry name" value="Chaperone J-domain"/>
    <property type="match status" value="1"/>
</dbReference>
<dbReference type="SUPFAM" id="SSF144217">
    <property type="entry name" value="CSL zinc finger"/>
    <property type="match status" value="1"/>
</dbReference>
<dbReference type="Proteomes" id="UP000620104">
    <property type="component" value="Unassembled WGS sequence"/>
</dbReference>
<evidence type="ECO:0000259" key="8">
    <source>
        <dbReference type="PROSITE" id="PS50076"/>
    </source>
</evidence>
<proteinExistence type="inferred from homology"/>
<dbReference type="UniPathway" id="UPA00559"/>
<evidence type="ECO:0000256" key="1">
    <source>
        <dbReference type="ARBA" id="ARBA00003474"/>
    </source>
</evidence>
<keyword evidence="4" id="KW-0479">Metal-binding</keyword>
<evidence type="ECO:0000313" key="11">
    <source>
        <dbReference type="Proteomes" id="UP000620104"/>
    </source>
</evidence>
<protein>
    <recommendedName>
        <fullName evidence="3">Diphthamide biosynthesis protein 4</fullName>
    </recommendedName>
</protein>
<evidence type="ECO:0000256" key="3">
    <source>
        <dbReference type="ARBA" id="ARBA00021797"/>
    </source>
</evidence>
<sequence>MTDTSSDPMSNSPSTDPWDVLQIPRHASREEIKRAYRRLLLIYHPDKQSTLEKGDERLIRLTEAYRVLMDPEARESYERGGNAHADGKQSPAERRARNPTRTISLDAFTYHPSGSSSESYYTHPCRCSGMFTITERELEDGVDIVGCEGCGEWVGVGYEVVEDSEDEGT</sequence>
<dbReference type="CDD" id="cd06257">
    <property type="entry name" value="DnaJ"/>
    <property type="match status" value="1"/>
</dbReference>
<dbReference type="GO" id="GO:0046872">
    <property type="term" value="F:metal ion binding"/>
    <property type="evidence" value="ECO:0007669"/>
    <property type="project" value="UniProtKB-KW"/>
</dbReference>
<keyword evidence="11" id="KW-1185">Reference proteome</keyword>